<dbReference type="Proteomes" id="UP000289886">
    <property type="component" value="Unassembled WGS sequence"/>
</dbReference>
<feature type="region of interest" description="Disordered" evidence="2">
    <location>
        <begin position="391"/>
        <end position="484"/>
    </location>
</feature>
<dbReference type="Pfam" id="PF02181">
    <property type="entry name" value="FH2"/>
    <property type="match status" value="1"/>
</dbReference>
<dbReference type="PANTHER" id="PTHR45725">
    <property type="entry name" value="FORMIN HOMOLOGY 2 FAMILY MEMBER"/>
    <property type="match status" value="1"/>
</dbReference>
<dbReference type="EMBL" id="SCEB01214284">
    <property type="protein sequence ID" value="RXM36225.1"/>
    <property type="molecule type" value="Genomic_DNA"/>
</dbReference>
<reference evidence="4 5" key="1">
    <citation type="submission" date="2019-01" db="EMBL/GenBank/DDBJ databases">
        <title>Draft Genome and Complete Hox-Cluster Characterization of the Sterlet Sturgeon (Acipenser ruthenus).</title>
        <authorList>
            <person name="Wei Q."/>
        </authorList>
    </citation>
    <scope>NUCLEOTIDE SEQUENCE [LARGE SCALE GENOMIC DNA]</scope>
    <source>
        <strain evidence="4">WHYD16114868_AA</strain>
        <tissue evidence="4">Blood</tissue>
    </source>
</reference>
<dbReference type="AlphaFoldDB" id="A0A444UM30"/>
<dbReference type="SUPFAM" id="SSF101447">
    <property type="entry name" value="Formin homology 2 domain (FH2 domain)"/>
    <property type="match status" value="1"/>
</dbReference>
<accession>A0A444UM30</accession>
<dbReference type="SMART" id="SM00498">
    <property type="entry name" value="FH2"/>
    <property type="match status" value="1"/>
</dbReference>
<keyword evidence="1" id="KW-0175">Coiled coil</keyword>
<feature type="compositionally biased region" description="Pro residues" evidence="2">
    <location>
        <begin position="464"/>
        <end position="477"/>
    </location>
</feature>
<proteinExistence type="predicted"/>
<dbReference type="PROSITE" id="PS51444">
    <property type="entry name" value="FH2"/>
    <property type="match status" value="1"/>
</dbReference>
<evidence type="ECO:0000256" key="2">
    <source>
        <dbReference type="SAM" id="MobiDB-lite"/>
    </source>
</evidence>
<comment type="caution">
    <text evidence="4">The sequence shown here is derived from an EMBL/GenBank/DDBJ whole genome shotgun (WGS) entry which is preliminary data.</text>
</comment>
<dbReference type="PANTHER" id="PTHR45725:SF10">
    <property type="entry name" value="FH2 DOMAIN-CONTAINING PROTEIN"/>
    <property type="match status" value="1"/>
</dbReference>
<keyword evidence="5" id="KW-1185">Reference proteome</keyword>
<sequence>MSRSPKPMDITNPPEAVPQLSNEEQLRILNKVKMGEMTIQEALAWASKGTGEATKQTSQTQIDFNSKVICSIEKGTVKKQFPFTQIKSCEDREGTRFSISFHDRQDYELEANSQEDKRKQQVESTSQYNFSVYKCNRYRWQKRILQIDFNSKVICSIEKGTVKKQFPFTQIKSCEDREGTKFSISFQDRQDYELEANSQEDKRKIMQLVNKVIYNNIYVLPTQVSSAVYEEPPKSGIIREGRLDLERGELASVKWVKYAFPITAATCLKKYLVQLHEDELILQHTDQTTGIEDSDPSSTVIHISDGNASVEKQHGCDAFTVHTKKNEYQFRVPVSCQFKSTEEIKKERDEWVLAIDKFCLHWKRKSQFKPEDDGIYSVIQESRVMDIKDQVAEKEPVSPVSGNTPPPLQTSPSEPNAANAVFPQTPSSTQLPPSKLAQTVFQAPSPKSPATVPPPPECVTTPSIPAPPPPPPPPPPSLSLQSKSISTRTKAFHWDLLSQDKLSSNADIFLRSFDVKPYELKEKLHIINAKDGGLTDEQISSLRRYVPTPDDIEMYKSYKGSPSELHVVDQYMMEMCNIPNLDNRLDLLLTIRELPISVDDLQPLINQMIKMCTQLRNSKSFVSVLKYLLVVGNYLNENAGKEKAKGFRLSSLTKLTQMRGKERKVTLLHALVQQIVLHEPDLAIFFQELTEFEAVPGASIKGLTAEVDVLKNELQKIIQHKKVLNKVNRETQFYKDLKTVLQKYEADLSQLTKKCDEMKKLYSDILVKFGEPQEQDSQELFGWVCSFISNFKRIYEEIIA</sequence>
<evidence type="ECO:0000256" key="1">
    <source>
        <dbReference type="SAM" id="Coils"/>
    </source>
</evidence>
<feature type="compositionally biased region" description="Low complexity" evidence="2">
    <location>
        <begin position="423"/>
        <end position="434"/>
    </location>
</feature>
<evidence type="ECO:0000259" key="3">
    <source>
        <dbReference type="PROSITE" id="PS51444"/>
    </source>
</evidence>
<feature type="coiled-coil region" evidence="1">
    <location>
        <begin position="700"/>
        <end position="761"/>
    </location>
</feature>
<organism evidence="4 5">
    <name type="scientific">Acipenser ruthenus</name>
    <name type="common">Sterlet sturgeon</name>
    <dbReference type="NCBI Taxonomy" id="7906"/>
    <lineage>
        <taxon>Eukaryota</taxon>
        <taxon>Metazoa</taxon>
        <taxon>Chordata</taxon>
        <taxon>Craniata</taxon>
        <taxon>Vertebrata</taxon>
        <taxon>Euteleostomi</taxon>
        <taxon>Actinopterygii</taxon>
        <taxon>Chondrostei</taxon>
        <taxon>Acipenseriformes</taxon>
        <taxon>Acipenseridae</taxon>
        <taxon>Acipenser</taxon>
    </lineage>
</organism>
<feature type="domain" description="FH2" evidence="3">
    <location>
        <begin position="413"/>
        <end position="800"/>
    </location>
</feature>
<dbReference type="InterPro" id="IPR042201">
    <property type="entry name" value="FH2_Formin_sf"/>
</dbReference>
<dbReference type="Gene3D" id="1.20.58.2220">
    <property type="entry name" value="Formin, FH2 domain"/>
    <property type="match status" value="1"/>
</dbReference>
<gene>
    <name evidence="4" type="ORF">EOD39_12110</name>
</gene>
<dbReference type="InterPro" id="IPR015425">
    <property type="entry name" value="FH2_Formin"/>
</dbReference>
<dbReference type="InterPro" id="IPR051425">
    <property type="entry name" value="Formin_Homology"/>
</dbReference>
<evidence type="ECO:0000313" key="4">
    <source>
        <dbReference type="EMBL" id="RXM36225.1"/>
    </source>
</evidence>
<name>A0A444UM30_ACIRT</name>
<evidence type="ECO:0000313" key="5">
    <source>
        <dbReference type="Proteomes" id="UP000289886"/>
    </source>
</evidence>
<protein>
    <submittedName>
        <fullName evidence="4">Formin-H</fullName>
    </submittedName>
</protein>